<keyword evidence="1" id="KW-0812">Transmembrane</keyword>
<keyword evidence="1" id="KW-1133">Transmembrane helix</keyword>
<reference evidence="2 3" key="1">
    <citation type="journal article" date="2009" name="Nat. Genet.">
        <title>The genome of the cucumber, Cucumis sativus L.</title>
        <authorList>
            <person name="Huang S."/>
            <person name="Li R."/>
            <person name="Zhang Z."/>
            <person name="Li L."/>
            <person name="Gu X."/>
            <person name="Fan W."/>
            <person name="Lucas W.J."/>
            <person name="Wang X."/>
            <person name="Xie B."/>
            <person name="Ni P."/>
            <person name="Ren Y."/>
            <person name="Zhu H."/>
            <person name="Li J."/>
            <person name="Lin K."/>
            <person name="Jin W."/>
            <person name="Fei Z."/>
            <person name="Li G."/>
            <person name="Staub J."/>
            <person name="Kilian A."/>
            <person name="van der Vossen E.A."/>
            <person name="Wu Y."/>
            <person name="Guo J."/>
            <person name="He J."/>
            <person name="Jia Z."/>
            <person name="Ren Y."/>
            <person name="Tian G."/>
            <person name="Lu Y."/>
            <person name="Ruan J."/>
            <person name="Qian W."/>
            <person name="Wang M."/>
            <person name="Huang Q."/>
            <person name="Li B."/>
            <person name="Xuan Z."/>
            <person name="Cao J."/>
            <person name="Asan"/>
            <person name="Wu Z."/>
            <person name="Zhang J."/>
            <person name="Cai Q."/>
            <person name="Bai Y."/>
            <person name="Zhao B."/>
            <person name="Han Y."/>
            <person name="Li Y."/>
            <person name="Li X."/>
            <person name="Wang S."/>
            <person name="Shi Q."/>
            <person name="Liu S."/>
            <person name="Cho W.K."/>
            <person name="Kim J.Y."/>
            <person name="Xu Y."/>
            <person name="Heller-Uszynska K."/>
            <person name="Miao H."/>
            <person name="Cheng Z."/>
            <person name="Zhang S."/>
            <person name="Wu J."/>
            <person name="Yang Y."/>
            <person name="Kang H."/>
            <person name="Li M."/>
            <person name="Liang H."/>
            <person name="Ren X."/>
            <person name="Shi Z."/>
            <person name="Wen M."/>
            <person name="Jian M."/>
            <person name="Yang H."/>
            <person name="Zhang G."/>
            <person name="Yang Z."/>
            <person name="Chen R."/>
            <person name="Liu S."/>
            <person name="Li J."/>
            <person name="Ma L."/>
            <person name="Liu H."/>
            <person name="Zhou Y."/>
            <person name="Zhao J."/>
            <person name="Fang X."/>
            <person name="Li G."/>
            <person name="Fang L."/>
            <person name="Li Y."/>
            <person name="Liu D."/>
            <person name="Zheng H."/>
            <person name="Zhang Y."/>
            <person name="Qin N."/>
            <person name="Li Z."/>
            <person name="Yang G."/>
            <person name="Yang S."/>
            <person name="Bolund L."/>
            <person name="Kristiansen K."/>
            <person name="Zheng H."/>
            <person name="Li S."/>
            <person name="Zhang X."/>
            <person name="Yang H."/>
            <person name="Wang J."/>
            <person name="Sun R."/>
            <person name="Zhang B."/>
            <person name="Jiang S."/>
            <person name="Wang J."/>
            <person name="Du Y."/>
            <person name="Li S."/>
        </authorList>
    </citation>
    <scope>NUCLEOTIDE SEQUENCE [LARGE SCALE GENOMIC DNA]</scope>
    <source>
        <strain evidence="3">cv. 9930</strain>
    </source>
</reference>
<name>A0A0A0K399_CUCSA</name>
<evidence type="ECO:0000313" key="3">
    <source>
        <dbReference type="Proteomes" id="UP000029981"/>
    </source>
</evidence>
<organism evidence="2 3">
    <name type="scientific">Cucumis sativus</name>
    <name type="common">Cucumber</name>
    <dbReference type="NCBI Taxonomy" id="3659"/>
    <lineage>
        <taxon>Eukaryota</taxon>
        <taxon>Viridiplantae</taxon>
        <taxon>Streptophyta</taxon>
        <taxon>Embryophyta</taxon>
        <taxon>Tracheophyta</taxon>
        <taxon>Spermatophyta</taxon>
        <taxon>Magnoliopsida</taxon>
        <taxon>eudicotyledons</taxon>
        <taxon>Gunneridae</taxon>
        <taxon>Pentapetalae</taxon>
        <taxon>rosids</taxon>
        <taxon>fabids</taxon>
        <taxon>Cucurbitales</taxon>
        <taxon>Cucurbitaceae</taxon>
        <taxon>Benincaseae</taxon>
        <taxon>Cucumis</taxon>
    </lineage>
</organism>
<protein>
    <submittedName>
        <fullName evidence="2">Uncharacterized protein</fullName>
    </submittedName>
</protein>
<keyword evidence="3" id="KW-1185">Reference proteome</keyword>
<accession>A0A0A0K399</accession>
<dbReference type="Proteomes" id="UP000029981">
    <property type="component" value="Chromosome 7"/>
</dbReference>
<dbReference type="AlphaFoldDB" id="A0A0A0K399"/>
<feature type="transmembrane region" description="Helical" evidence="1">
    <location>
        <begin position="24"/>
        <end position="46"/>
    </location>
</feature>
<proteinExistence type="predicted"/>
<gene>
    <name evidence="2" type="ORF">Csa_7G037530</name>
</gene>
<sequence length="59" mass="6550">MKSMMSSTTIWEEKMLHLPNATTIATKVAASVPMVIASSAATNLLMIRPWLMYNLKPKV</sequence>
<keyword evidence="1" id="KW-0472">Membrane</keyword>
<evidence type="ECO:0000256" key="1">
    <source>
        <dbReference type="SAM" id="Phobius"/>
    </source>
</evidence>
<dbReference type="EMBL" id="CM002928">
    <property type="protein sequence ID" value="KGN43449.1"/>
    <property type="molecule type" value="Genomic_DNA"/>
</dbReference>
<evidence type="ECO:0000313" key="2">
    <source>
        <dbReference type="EMBL" id="KGN43449.1"/>
    </source>
</evidence>
<reference evidence="2 3" key="2">
    <citation type="journal article" date="2009" name="PLoS ONE">
        <title>An integrated genetic and cytogenetic map of the cucumber genome.</title>
        <authorList>
            <person name="Ren Y."/>
            <person name="Zhang Z."/>
            <person name="Liu J."/>
            <person name="Staub J.E."/>
            <person name="Han Y."/>
            <person name="Cheng Z."/>
            <person name="Li X."/>
            <person name="Lu J."/>
            <person name="Miao H."/>
            <person name="Kang H."/>
            <person name="Xie B."/>
            <person name="Gu X."/>
            <person name="Wang X."/>
            <person name="Du Y."/>
            <person name="Jin W."/>
            <person name="Huang S."/>
        </authorList>
    </citation>
    <scope>NUCLEOTIDE SEQUENCE [LARGE SCALE GENOMIC DNA]</scope>
    <source>
        <strain evidence="3">cv. 9930</strain>
    </source>
</reference>
<reference evidence="2 3" key="3">
    <citation type="journal article" date="2010" name="BMC Genomics">
        <title>Transcriptome sequencing and comparative analysis of cucumber flowers with different sex types.</title>
        <authorList>
            <person name="Guo S."/>
            <person name="Zheng Y."/>
            <person name="Joung J.G."/>
            <person name="Liu S."/>
            <person name="Zhang Z."/>
            <person name="Crasta O.R."/>
            <person name="Sobral B.W."/>
            <person name="Xu Y."/>
            <person name="Huang S."/>
            <person name="Fei Z."/>
        </authorList>
    </citation>
    <scope>NUCLEOTIDE SEQUENCE [LARGE SCALE GENOMIC DNA]</scope>
    <source>
        <strain evidence="3">cv. 9930</strain>
    </source>
</reference>
<reference evidence="2 3" key="4">
    <citation type="journal article" date="2011" name="BMC Genomics">
        <title>RNA-Seq improves annotation of protein-coding genes in the cucumber genome.</title>
        <authorList>
            <person name="Li Z."/>
            <person name="Zhang Z."/>
            <person name="Yan P."/>
            <person name="Huang S."/>
            <person name="Fei Z."/>
            <person name="Lin K."/>
        </authorList>
    </citation>
    <scope>NUCLEOTIDE SEQUENCE [LARGE SCALE GENOMIC DNA]</scope>
    <source>
        <strain evidence="3">cv. 9930</strain>
    </source>
</reference>
<dbReference type="Gramene" id="KGN43449">
    <property type="protein sequence ID" value="KGN43449"/>
    <property type="gene ID" value="Csa_7G037530"/>
</dbReference>